<dbReference type="OrthoDB" id="10056816at2759"/>
<dbReference type="PANTHER" id="PTHR11239:SF14">
    <property type="entry name" value="DNA-DIRECTED RNA POLYMERASE I SUBUNIT RPA12"/>
    <property type="match status" value="1"/>
</dbReference>
<feature type="domain" description="TFIIS-type" evidence="10">
    <location>
        <begin position="151"/>
        <end position="191"/>
    </location>
</feature>
<dbReference type="EMBL" id="QEAP01000125">
    <property type="protein sequence ID" value="TPX74445.1"/>
    <property type="molecule type" value="Genomic_DNA"/>
</dbReference>
<dbReference type="PROSITE" id="PS00466">
    <property type="entry name" value="ZF_TFIIS_1"/>
    <property type="match status" value="1"/>
</dbReference>
<dbReference type="CDD" id="cd10507">
    <property type="entry name" value="Zn-ribbon_RPA12"/>
    <property type="match status" value="1"/>
</dbReference>
<keyword evidence="5 8" id="KW-0863">Zinc-finger</keyword>
<organism evidence="11 12">
    <name type="scientific">Chytriomyces confervae</name>
    <dbReference type="NCBI Taxonomy" id="246404"/>
    <lineage>
        <taxon>Eukaryota</taxon>
        <taxon>Fungi</taxon>
        <taxon>Fungi incertae sedis</taxon>
        <taxon>Chytridiomycota</taxon>
        <taxon>Chytridiomycota incertae sedis</taxon>
        <taxon>Chytridiomycetes</taxon>
        <taxon>Chytridiales</taxon>
        <taxon>Chytriomycetaceae</taxon>
        <taxon>Chytriomyces</taxon>
    </lineage>
</organism>
<keyword evidence="3" id="KW-0804">Transcription</keyword>
<dbReference type="SMART" id="SM00440">
    <property type="entry name" value="ZnF_C2C2"/>
    <property type="match status" value="1"/>
</dbReference>
<proteinExistence type="predicted"/>
<evidence type="ECO:0000256" key="9">
    <source>
        <dbReference type="SAM" id="SignalP"/>
    </source>
</evidence>
<dbReference type="InterPro" id="IPR034004">
    <property type="entry name" value="Zn_ribbon_RPA12_C"/>
</dbReference>
<dbReference type="SUPFAM" id="SSF57783">
    <property type="entry name" value="Zinc beta-ribbon"/>
    <property type="match status" value="1"/>
</dbReference>
<dbReference type="PROSITE" id="PS51133">
    <property type="entry name" value="ZF_TFIIS_2"/>
    <property type="match status" value="1"/>
</dbReference>
<dbReference type="InterPro" id="IPR001222">
    <property type="entry name" value="Znf_TFIIS"/>
</dbReference>
<comment type="subcellular location">
    <subcellularLocation>
        <location evidence="1">Nucleus</location>
        <location evidence="1">Nucleolus</location>
    </subcellularLocation>
</comment>
<keyword evidence="7" id="KW-0539">Nucleus</keyword>
<evidence type="ECO:0000256" key="6">
    <source>
        <dbReference type="ARBA" id="ARBA00022833"/>
    </source>
</evidence>
<dbReference type="Pfam" id="PF01096">
    <property type="entry name" value="Zn_ribbon_TFIIS"/>
    <property type="match status" value="1"/>
</dbReference>
<dbReference type="Proteomes" id="UP000320333">
    <property type="component" value="Unassembled WGS sequence"/>
</dbReference>
<name>A0A507FFD1_9FUNG</name>
<sequence>MHTVPVVLIHVLLPLFIFALVFRSTASAANALERREWTREGHGRDRVSSFKRAGIAATDSAMAQATLTALSLEQLHRLSATLNTPSSSVQTAARSSIHPPPQKLLCNAISFDSLEVVTQSSVTAFTTRPMPKKKNTGDEDSMAHLRDGATIKERCPKCDAPEMVFHTAQLRSADEGQTVFYSCVKCGFKEKLNS</sequence>
<keyword evidence="6" id="KW-0862">Zinc</keyword>
<evidence type="ECO:0000313" key="11">
    <source>
        <dbReference type="EMBL" id="TPX74445.1"/>
    </source>
</evidence>
<evidence type="ECO:0000256" key="1">
    <source>
        <dbReference type="ARBA" id="ARBA00004604"/>
    </source>
</evidence>
<dbReference type="GO" id="GO:0008270">
    <property type="term" value="F:zinc ion binding"/>
    <property type="evidence" value="ECO:0007669"/>
    <property type="project" value="UniProtKB-KW"/>
</dbReference>
<evidence type="ECO:0000256" key="5">
    <source>
        <dbReference type="ARBA" id="ARBA00022771"/>
    </source>
</evidence>
<evidence type="ECO:0000259" key="10">
    <source>
        <dbReference type="PROSITE" id="PS51133"/>
    </source>
</evidence>
<keyword evidence="9" id="KW-0732">Signal</keyword>
<dbReference type="GO" id="GO:0005736">
    <property type="term" value="C:RNA polymerase I complex"/>
    <property type="evidence" value="ECO:0007669"/>
    <property type="project" value="TreeGrafter"/>
</dbReference>
<dbReference type="GO" id="GO:0003676">
    <property type="term" value="F:nucleic acid binding"/>
    <property type="evidence" value="ECO:0007669"/>
    <property type="project" value="InterPro"/>
</dbReference>
<evidence type="ECO:0000256" key="8">
    <source>
        <dbReference type="PROSITE-ProRule" id="PRU00472"/>
    </source>
</evidence>
<comment type="caution">
    <text evidence="11">The sequence shown here is derived from an EMBL/GenBank/DDBJ whole genome shotgun (WGS) entry which is preliminary data.</text>
</comment>
<dbReference type="InterPro" id="IPR012164">
    <property type="entry name" value="Rpa12/Rpb9/Rpc10/TFS"/>
</dbReference>
<dbReference type="Gene3D" id="2.20.25.10">
    <property type="match status" value="1"/>
</dbReference>
<dbReference type="PANTHER" id="PTHR11239">
    <property type="entry name" value="DNA-DIRECTED RNA POLYMERASE"/>
    <property type="match status" value="1"/>
</dbReference>
<dbReference type="AlphaFoldDB" id="A0A507FFD1"/>
<reference evidence="11 12" key="1">
    <citation type="journal article" date="2019" name="Sci. Rep.">
        <title>Comparative genomics of chytrid fungi reveal insights into the obligate biotrophic and pathogenic lifestyle of Synchytrium endobioticum.</title>
        <authorList>
            <person name="van de Vossenberg B.T.L.H."/>
            <person name="Warris S."/>
            <person name="Nguyen H.D.T."/>
            <person name="van Gent-Pelzer M.P.E."/>
            <person name="Joly D.L."/>
            <person name="van de Geest H.C."/>
            <person name="Bonants P.J.M."/>
            <person name="Smith D.S."/>
            <person name="Levesque C.A."/>
            <person name="van der Lee T.A.J."/>
        </authorList>
    </citation>
    <scope>NUCLEOTIDE SEQUENCE [LARGE SCALE GENOMIC DNA]</scope>
    <source>
        <strain evidence="11 12">CBS 675.73</strain>
    </source>
</reference>
<feature type="signal peptide" evidence="9">
    <location>
        <begin position="1"/>
        <end position="28"/>
    </location>
</feature>
<evidence type="ECO:0000256" key="2">
    <source>
        <dbReference type="ARBA" id="ARBA00018784"/>
    </source>
</evidence>
<evidence type="ECO:0000256" key="7">
    <source>
        <dbReference type="ARBA" id="ARBA00023242"/>
    </source>
</evidence>
<dbReference type="GO" id="GO:0006363">
    <property type="term" value="P:termination of RNA polymerase I transcription"/>
    <property type="evidence" value="ECO:0007669"/>
    <property type="project" value="TreeGrafter"/>
</dbReference>
<keyword evidence="4" id="KW-0479">Metal-binding</keyword>
<feature type="chain" id="PRO_5021500808" description="DNA-directed RNA polymerase I subunit RPA12" evidence="9">
    <location>
        <begin position="29"/>
        <end position="194"/>
    </location>
</feature>
<gene>
    <name evidence="11" type="ORF">CcCBS67573_g04281</name>
</gene>
<accession>A0A507FFD1</accession>
<protein>
    <recommendedName>
        <fullName evidence="2">DNA-directed RNA polymerase I subunit RPA12</fullName>
    </recommendedName>
</protein>
<evidence type="ECO:0000256" key="4">
    <source>
        <dbReference type="ARBA" id="ARBA00022723"/>
    </source>
</evidence>
<evidence type="ECO:0000256" key="3">
    <source>
        <dbReference type="ARBA" id="ARBA00022478"/>
    </source>
</evidence>
<evidence type="ECO:0000313" key="12">
    <source>
        <dbReference type="Proteomes" id="UP000320333"/>
    </source>
</evidence>
<keyword evidence="3" id="KW-0240">DNA-directed RNA polymerase</keyword>
<dbReference type="STRING" id="246404.A0A507FFD1"/>
<dbReference type="GO" id="GO:0003899">
    <property type="term" value="F:DNA-directed RNA polymerase activity"/>
    <property type="evidence" value="ECO:0007669"/>
    <property type="project" value="InterPro"/>
</dbReference>
<keyword evidence="12" id="KW-1185">Reference proteome</keyword>